<evidence type="ECO:0000313" key="2">
    <source>
        <dbReference type="Proteomes" id="UP000552644"/>
    </source>
</evidence>
<dbReference type="RefSeq" id="WP_184716110.1">
    <property type="nucleotide sequence ID" value="NZ_JACHJP010000003.1"/>
</dbReference>
<keyword evidence="1" id="KW-0830">Ubiquinone</keyword>
<name>A0A7W7QN12_9ACTN</name>
<gene>
    <name evidence="1" type="ORF">FHS44_003703</name>
</gene>
<keyword evidence="2" id="KW-1185">Reference proteome</keyword>
<dbReference type="AlphaFoldDB" id="A0A7W7QN12"/>
<protein>
    <submittedName>
        <fullName evidence="1">Na+-transporting NADH:ubiquinone oxidoreductase subunit NqrC</fullName>
    </submittedName>
</protein>
<dbReference type="EMBL" id="JACHJP010000003">
    <property type="protein sequence ID" value="MBB4916615.1"/>
    <property type="molecule type" value="Genomic_DNA"/>
</dbReference>
<evidence type="ECO:0000313" key="1">
    <source>
        <dbReference type="EMBL" id="MBB4916615.1"/>
    </source>
</evidence>
<proteinExistence type="predicted"/>
<comment type="caution">
    <text evidence="1">The sequence shown here is derived from an EMBL/GenBank/DDBJ whole genome shotgun (WGS) entry which is preliminary data.</text>
</comment>
<sequence>MRPLPRRIPAIAASGLAAALLLTGCSELQQVSDGVDKAQQCVQAAGIVTDTVKKLTTLADDPAAVEKALNDGATKLGDLADKASNTTLKQAADDVSERLKNFDVNDAHSAVDAVQKAGTESVAWVRQLTEACS</sequence>
<dbReference type="Proteomes" id="UP000552644">
    <property type="component" value="Unassembled WGS sequence"/>
</dbReference>
<dbReference type="PROSITE" id="PS51257">
    <property type="entry name" value="PROKAR_LIPOPROTEIN"/>
    <property type="match status" value="1"/>
</dbReference>
<reference evidence="1 2" key="1">
    <citation type="submission" date="2020-08" db="EMBL/GenBank/DDBJ databases">
        <title>Genomic Encyclopedia of Type Strains, Phase III (KMG-III): the genomes of soil and plant-associated and newly described type strains.</title>
        <authorList>
            <person name="Whitman W."/>
        </authorList>
    </citation>
    <scope>NUCLEOTIDE SEQUENCE [LARGE SCALE GENOMIC DNA]</scope>
    <source>
        <strain evidence="1 2">CECT 8840</strain>
    </source>
</reference>
<organism evidence="1 2">
    <name type="scientific">Streptosporangium saharense</name>
    <dbReference type="NCBI Taxonomy" id="1706840"/>
    <lineage>
        <taxon>Bacteria</taxon>
        <taxon>Bacillati</taxon>
        <taxon>Actinomycetota</taxon>
        <taxon>Actinomycetes</taxon>
        <taxon>Streptosporangiales</taxon>
        <taxon>Streptosporangiaceae</taxon>
        <taxon>Streptosporangium</taxon>
    </lineage>
</organism>
<accession>A0A7W7QN12</accession>